<name>A0A1G9ARI3_9GAMM</name>
<dbReference type="RefSeq" id="WP_090368221.1">
    <property type="nucleotide sequence ID" value="NZ_FNEM01000025.1"/>
</dbReference>
<protein>
    <submittedName>
        <fullName evidence="1">Uncharacterized protein</fullName>
    </submittedName>
</protein>
<proteinExistence type="predicted"/>
<organism evidence="1 2">
    <name type="scientific">Ferrimonas sediminum</name>
    <dbReference type="NCBI Taxonomy" id="718193"/>
    <lineage>
        <taxon>Bacteria</taxon>
        <taxon>Pseudomonadati</taxon>
        <taxon>Pseudomonadota</taxon>
        <taxon>Gammaproteobacteria</taxon>
        <taxon>Alteromonadales</taxon>
        <taxon>Ferrimonadaceae</taxon>
        <taxon>Ferrimonas</taxon>
    </lineage>
</organism>
<keyword evidence="2" id="KW-1185">Reference proteome</keyword>
<evidence type="ECO:0000313" key="1">
    <source>
        <dbReference type="EMBL" id="SDK29878.1"/>
    </source>
</evidence>
<reference evidence="2" key="1">
    <citation type="submission" date="2016-10" db="EMBL/GenBank/DDBJ databases">
        <authorList>
            <person name="Varghese N."/>
            <person name="Submissions S."/>
        </authorList>
    </citation>
    <scope>NUCLEOTIDE SEQUENCE [LARGE SCALE GENOMIC DNA]</scope>
    <source>
        <strain evidence="2">DSM 23317</strain>
    </source>
</reference>
<gene>
    <name evidence="1" type="ORF">SAMN04488540_1252</name>
</gene>
<sequence length="74" mass="7967">MSSISQSASQSSIAEYLRHVQGVDAAAADAEAAAIIDNFERMKSMGYIKGWCFDEGGHLDLIPSDTIVKIFGDE</sequence>
<dbReference type="AlphaFoldDB" id="A0A1G9ARI3"/>
<evidence type="ECO:0000313" key="2">
    <source>
        <dbReference type="Proteomes" id="UP000199527"/>
    </source>
</evidence>
<accession>A0A1G9ARI3</accession>
<dbReference type="EMBL" id="FNEM01000025">
    <property type="protein sequence ID" value="SDK29878.1"/>
    <property type="molecule type" value="Genomic_DNA"/>
</dbReference>
<dbReference type="Proteomes" id="UP000199527">
    <property type="component" value="Unassembled WGS sequence"/>
</dbReference>
<dbReference type="OrthoDB" id="5816886at2"/>